<keyword evidence="3" id="KW-1185">Reference proteome</keyword>
<dbReference type="Pfam" id="PF09982">
    <property type="entry name" value="LpxR"/>
    <property type="match status" value="1"/>
</dbReference>
<name>A0A150X904_9BACT</name>
<dbReference type="EMBL" id="LRPC01000023">
    <property type="protein sequence ID" value="KYG75166.1"/>
    <property type="molecule type" value="Genomic_DNA"/>
</dbReference>
<feature type="signal peptide" evidence="1">
    <location>
        <begin position="1"/>
        <end position="20"/>
    </location>
</feature>
<dbReference type="RefSeq" id="WP_068220955.1">
    <property type="nucleotide sequence ID" value="NZ_CP139724.1"/>
</dbReference>
<protein>
    <recommendedName>
        <fullName evidence="4">Lipid A deacylase LpxR family protein</fullName>
    </recommendedName>
</protein>
<evidence type="ECO:0000256" key="1">
    <source>
        <dbReference type="SAM" id="SignalP"/>
    </source>
</evidence>
<organism evidence="2 3">
    <name type="scientific">Roseivirga spongicola</name>
    <dbReference type="NCBI Taxonomy" id="333140"/>
    <lineage>
        <taxon>Bacteria</taxon>
        <taxon>Pseudomonadati</taxon>
        <taxon>Bacteroidota</taxon>
        <taxon>Cytophagia</taxon>
        <taxon>Cytophagales</taxon>
        <taxon>Roseivirgaceae</taxon>
        <taxon>Roseivirga</taxon>
    </lineage>
</organism>
<dbReference type="Gene3D" id="2.40.128.140">
    <property type="entry name" value="Outer membrane protein"/>
    <property type="match status" value="1"/>
</dbReference>
<proteinExistence type="predicted"/>
<dbReference type="Proteomes" id="UP000075606">
    <property type="component" value="Unassembled WGS sequence"/>
</dbReference>
<dbReference type="InterPro" id="IPR037107">
    <property type="entry name" value="Put_OMP_sf"/>
</dbReference>
<dbReference type="OrthoDB" id="622552at2"/>
<evidence type="ECO:0008006" key="4">
    <source>
        <dbReference type="Google" id="ProtNLM"/>
    </source>
</evidence>
<dbReference type="InterPro" id="IPR018707">
    <property type="entry name" value="LpxR"/>
</dbReference>
<keyword evidence="1" id="KW-0732">Signal</keyword>
<comment type="caution">
    <text evidence="2">The sequence shown here is derived from an EMBL/GenBank/DDBJ whole genome shotgun (WGS) entry which is preliminary data.</text>
</comment>
<reference evidence="2 3" key="1">
    <citation type="submission" date="2016-01" db="EMBL/GenBank/DDBJ databases">
        <title>Genome sequencing of Roseivirga spongicola UST030701-084.</title>
        <authorList>
            <person name="Selvaratnam C."/>
            <person name="Thevarajoo S."/>
            <person name="Goh K.M."/>
            <person name="Ee R."/>
            <person name="Chan K.-G."/>
            <person name="Chong C.S."/>
        </authorList>
    </citation>
    <scope>NUCLEOTIDE SEQUENCE [LARGE SCALE GENOMIC DNA]</scope>
    <source>
        <strain evidence="2 3">UST030701-084</strain>
    </source>
</reference>
<evidence type="ECO:0000313" key="3">
    <source>
        <dbReference type="Proteomes" id="UP000075606"/>
    </source>
</evidence>
<sequence length="319" mass="36450">MRFLKAIAVASFLISINLSAQVEFRNKEVSITNENDVYLLMNFDKYYSNGVFLNYRWSPREDSTKGGVKRVYTLGLSHRFWTPQDVTITRSQFYYRPYAGMLNVSYRDASFYGENSRLMYGVDAGVTGKPSGAQAFQEGYHNLFGFPDPEGWDTQISTGFVADFKLEFNYQFQLIPSEIDLVTSTSGSLGNAFTNLRQRVDLRFGNLKSLRHSSFFNALIGEGSDAIEKHSYFFAGYGIEAVGHNVTIEGHVFDDDSPITEEIVPWVRHLRLGFVTNTQHSTFRVLYNWLSREVKTRAGRHSYISFQLDLRLPFKGVTP</sequence>
<feature type="chain" id="PRO_5007574345" description="Lipid A deacylase LpxR family protein" evidence="1">
    <location>
        <begin position="21"/>
        <end position="319"/>
    </location>
</feature>
<dbReference type="AlphaFoldDB" id="A0A150X904"/>
<dbReference type="STRING" id="333140.AWW68_10175"/>
<evidence type="ECO:0000313" key="2">
    <source>
        <dbReference type="EMBL" id="KYG75166.1"/>
    </source>
</evidence>
<gene>
    <name evidence="2" type="ORF">AWW68_10175</name>
</gene>
<accession>A0A150X904</accession>